<dbReference type="PANTHER" id="PTHR10426">
    <property type="entry name" value="STRICTOSIDINE SYNTHASE-RELATED"/>
    <property type="match status" value="1"/>
</dbReference>
<evidence type="ECO:0000256" key="3">
    <source>
        <dbReference type="ARBA" id="ARBA00023180"/>
    </source>
</evidence>
<evidence type="ECO:0000256" key="2">
    <source>
        <dbReference type="ARBA" id="ARBA00022553"/>
    </source>
</evidence>
<dbReference type="Pfam" id="PF03088">
    <property type="entry name" value="Str_synth"/>
    <property type="match status" value="1"/>
</dbReference>
<evidence type="ECO:0000313" key="6">
    <source>
        <dbReference type="Proteomes" id="UP000533306"/>
    </source>
</evidence>
<proteinExistence type="inferred from homology"/>
<dbReference type="SUPFAM" id="SSF63829">
    <property type="entry name" value="Calcium-dependent phosphotriesterase"/>
    <property type="match status" value="1"/>
</dbReference>
<dbReference type="EMBL" id="JACHEU010000003">
    <property type="protein sequence ID" value="MBB6013832.1"/>
    <property type="molecule type" value="Genomic_DNA"/>
</dbReference>
<keyword evidence="2" id="KW-0597">Phosphoprotein</keyword>
<evidence type="ECO:0000259" key="4">
    <source>
        <dbReference type="Pfam" id="PF03088"/>
    </source>
</evidence>
<sequence>MLEFVGQMIGGLFGRSGSGLSVPILDGAFRPNNLLEEAEVLFERPGLEDMAVAPDGTLLLAAGSEVLVAGAPGAGGLGAGGLGAGGDGLRMAERHDGTITALTVLADGRRVVALGDRIVIEGGAAPIAEACGRRFRAITALSVMTDGRILVCDASARYEGAKWQYDLMIRGKSGRLVALEPATGKAELLQSDLSWAFGAMESDDGILISESWRHRLRRAGKGDATGELPGYPARITPTADGGFWLSLFSGRAQIVEFVLQENAFRREMMETIDPKYWISPALSSGEDFLEPLQSGGVKHMGILKPWAPPRSYGLAVRCDASRNPLMSVHSRVGGMNHGIVTTLERGDEVLALSKGAGRLLRMKLQEIRAANGVTGGVA</sequence>
<dbReference type="AlphaFoldDB" id="A0A7W9VX61"/>
<keyword evidence="6" id="KW-1185">Reference proteome</keyword>
<protein>
    <recommendedName>
        <fullName evidence="4">Strictosidine synthase conserved region domain-containing protein</fullName>
    </recommendedName>
</protein>
<accession>A0A7W9VX61</accession>
<organism evidence="5 6">
    <name type="scientific">Aquamicrobium lusatiense</name>
    <dbReference type="NCBI Taxonomy" id="89772"/>
    <lineage>
        <taxon>Bacteria</taxon>
        <taxon>Pseudomonadati</taxon>
        <taxon>Pseudomonadota</taxon>
        <taxon>Alphaproteobacteria</taxon>
        <taxon>Hyphomicrobiales</taxon>
        <taxon>Phyllobacteriaceae</taxon>
        <taxon>Aquamicrobium</taxon>
    </lineage>
</organism>
<dbReference type="Proteomes" id="UP000533306">
    <property type="component" value="Unassembled WGS sequence"/>
</dbReference>
<gene>
    <name evidence="5" type="ORF">HNR59_003226</name>
</gene>
<evidence type="ECO:0000313" key="5">
    <source>
        <dbReference type="EMBL" id="MBB6013832.1"/>
    </source>
</evidence>
<dbReference type="InterPro" id="IPR018119">
    <property type="entry name" value="Strictosidine_synth_cons-reg"/>
</dbReference>
<dbReference type="RefSeq" id="WP_183832024.1">
    <property type="nucleotide sequence ID" value="NZ_JACHEU010000003.1"/>
</dbReference>
<name>A0A7W9VX61_9HYPH</name>
<feature type="domain" description="Strictosidine synthase conserved region" evidence="4">
    <location>
        <begin position="141"/>
        <end position="209"/>
    </location>
</feature>
<comment type="caution">
    <text evidence="5">The sequence shown here is derived from an EMBL/GenBank/DDBJ whole genome shotgun (WGS) entry which is preliminary data.</text>
</comment>
<dbReference type="Gene3D" id="2.120.10.30">
    <property type="entry name" value="TolB, C-terminal domain"/>
    <property type="match status" value="1"/>
</dbReference>
<dbReference type="InterPro" id="IPR011042">
    <property type="entry name" value="6-blade_b-propeller_TolB-like"/>
</dbReference>
<dbReference type="GO" id="GO:0016787">
    <property type="term" value="F:hydrolase activity"/>
    <property type="evidence" value="ECO:0007669"/>
    <property type="project" value="TreeGrafter"/>
</dbReference>
<comment type="similarity">
    <text evidence="1">Belongs to the strictosidine synthase family.</text>
</comment>
<evidence type="ECO:0000256" key="1">
    <source>
        <dbReference type="ARBA" id="ARBA00009191"/>
    </source>
</evidence>
<reference evidence="5 6" key="1">
    <citation type="submission" date="2020-08" db="EMBL/GenBank/DDBJ databases">
        <title>Genomic Encyclopedia of Type Strains, Phase IV (KMG-IV): sequencing the most valuable type-strain genomes for metagenomic binning, comparative biology and taxonomic classification.</title>
        <authorList>
            <person name="Goeker M."/>
        </authorList>
    </citation>
    <scope>NUCLEOTIDE SEQUENCE [LARGE SCALE GENOMIC DNA]</scope>
    <source>
        <strain evidence="5 6">DSM 11099</strain>
    </source>
</reference>
<dbReference type="PANTHER" id="PTHR10426:SF88">
    <property type="entry name" value="ADIPOCYTE PLASMA MEMBRANE-ASSOCIATED PROTEIN HEMOMUCIN-RELATED"/>
    <property type="match status" value="1"/>
</dbReference>
<keyword evidence="3" id="KW-0325">Glycoprotein</keyword>